<evidence type="ECO:0000256" key="1">
    <source>
        <dbReference type="ARBA" id="ARBA00008889"/>
    </source>
</evidence>
<dbReference type="RefSeq" id="XP_026676681.1">
    <property type="nucleotide sequence ID" value="XM_026820880.1"/>
</dbReference>
<dbReference type="Proteomes" id="UP000079169">
    <property type="component" value="Unplaced"/>
</dbReference>
<dbReference type="STRING" id="121845.A0A3Q0IK83"/>
<name>A0A3Q0IK83_DIACI</name>
<comment type="similarity">
    <text evidence="1">Belongs to the universal ribosomal protein uL10 family.</text>
</comment>
<evidence type="ECO:0000313" key="3">
    <source>
        <dbReference type="RefSeq" id="XP_026676681.1"/>
    </source>
</evidence>
<gene>
    <name evidence="3" type="primary">LOC108251937</name>
</gene>
<dbReference type="AlphaFoldDB" id="A0A3Q0IK83"/>
<proteinExistence type="inferred from homology"/>
<reference evidence="3" key="1">
    <citation type="submission" date="2025-08" db="UniProtKB">
        <authorList>
            <consortium name="RefSeq"/>
        </authorList>
    </citation>
    <scope>IDENTIFICATION</scope>
</reference>
<dbReference type="InterPro" id="IPR043141">
    <property type="entry name" value="Ribosomal_uL10-like_sf"/>
</dbReference>
<evidence type="ECO:0000313" key="2">
    <source>
        <dbReference type="Proteomes" id="UP000079169"/>
    </source>
</evidence>
<sequence length="56" mass="6337">MLNISPFSYGLIIKMVYDSGTIFAPQILDIRPEDLRVKFLEGECESCCSSSSRFTK</sequence>
<dbReference type="GeneID" id="108251937"/>
<dbReference type="Gene3D" id="3.30.70.1730">
    <property type="match status" value="1"/>
</dbReference>
<accession>A0A3Q0IK83</accession>
<protein>
    <submittedName>
        <fullName evidence="3">60S acidic ribosomal protein P0-like</fullName>
    </submittedName>
</protein>
<dbReference type="PaxDb" id="121845-A0A3Q0IK83"/>
<keyword evidence="2" id="KW-1185">Reference proteome</keyword>
<organism evidence="2 3">
    <name type="scientific">Diaphorina citri</name>
    <name type="common">Asian citrus psyllid</name>
    <dbReference type="NCBI Taxonomy" id="121845"/>
    <lineage>
        <taxon>Eukaryota</taxon>
        <taxon>Metazoa</taxon>
        <taxon>Ecdysozoa</taxon>
        <taxon>Arthropoda</taxon>
        <taxon>Hexapoda</taxon>
        <taxon>Insecta</taxon>
        <taxon>Pterygota</taxon>
        <taxon>Neoptera</taxon>
        <taxon>Paraneoptera</taxon>
        <taxon>Hemiptera</taxon>
        <taxon>Sternorrhyncha</taxon>
        <taxon>Psylloidea</taxon>
        <taxon>Psyllidae</taxon>
        <taxon>Diaphorininae</taxon>
        <taxon>Diaphorina</taxon>
    </lineage>
</organism>
<dbReference type="KEGG" id="dci:108251937"/>